<proteinExistence type="predicted"/>
<name>A0ABP0BME1_9PEZI</name>
<dbReference type="Proteomes" id="UP001642482">
    <property type="component" value="Unassembled WGS sequence"/>
</dbReference>
<organism evidence="3 4">
    <name type="scientific">Sporothrix eucalyptigena</name>
    <dbReference type="NCBI Taxonomy" id="1812306"/>
    <lineage>
        <taxon>Eukaryota</taxon>
        <taxon>Fungi</taxon>
        <taxon>Dikarya</taxon>
        <taxon>Ascomycota</taxon>
        <taxon>Pezizomycotina</taxon>
        <taxon>Sordariomycetes</taxon>
        <taxon>Sordariomycetidae</taxon>
        <taxon>Ophiostomatales</taxon>
        <taxon>Ophiostomataceae</taxon>
        <taxon>Sporothrix</taxon>
    </lineage>
</organism>
<gene>
    <name evidence="3" type="ORF">SEUCBS140593_004348</name>
</gene>
<protein>
    <submittedName>
        <fullName evidence="3">Uncharacterized protein</fullName>
    </submittedName>
</protein>
<feature type="chain" id="PRO_5045628899" evidence="2">
    <location>
        <begin position="24"/>
        <end position="224"/>
    </location>
</feature>
<reference evidence="3 4" key="1">
    <citation type="submission" date="2024-01" db="EMBL/GenBank/DDBJ databases">
        <authorList>
            <person name="Allen C."/>
            <person name="Tagirdzhanova G."/>
        </authorList>
    </citation>
    <scope>NUCLEOTIDE SEQUENCE [LARGE SCALE GENOMIC DNA]</scope>
</reference>
<evidence type="ECO:0000256" key="2">
    <source>
        <dbReference type="SAM" id="SignalP"/>
    </source>
</evidence>
<feature type="region of interest" description="Disordered" evidence="1">
    <location>
        <begin position="156"/>
        <end position="188"/>
    </location>
</feature>
<feature type="signal peptide" evidence="2">
    <location>
        <begin position="1"/>
        <end position="23"/>
    </location>
</feature>
<keyword evidence="4" id="KW-1185">Reference proteome</keyword>
<keyword evidence="2" id="KW-0732">Signal</keyword>
<sequence>MAPWKYVFGTLCLLFGALPNCSAFTNLGQAANDLLIIKGDQIRSPNSPHVPLVVVREIDTNLTAMEMQPGSICTAEGQWNCLTTCWQRCASGIWSDTMALSPGTACTPAGLSYDMQVVGSNGVSLSSSMASETYDGFSLSTILSVTTGPCPCAASSTTSTGCSLTSSSSSSTTTPSIPNESGTSSNSGGFVSGSSTAAASGRSSGLSIVVGVGTMAVVFARLLM</sequence>
<accession>A0ABP0BME1</accession>
<evidence type="ECO:0000313" key="4">
    <source>
        <dbReference type="Proteomes" id="UP001642482"/>
    </source>
</evidence>
<comment type="caution">
    <text evidence="3">The sequence shown here is derived from an EMBL/GenBank/DDBJ whole genome shotgun (WGS) entry which is preliminary data.</text>
</comment>
<evidence type="ECO:0000256" key="1">
    <source>
        <dbReference type="SAM" id="MobiDB-lite"/>
    </source>
</evidence>
<dbReference type="EMBL" id="CAWUHD010000037">
    <property type="protein sequence ID" value="CAK7220788.1"/>
    <property type="molecule type" value="Genomic_DNA"/>
</dbReference>
<evidence type="ECO:0000313" key="3">
    <source>
        <dbReference type="EMBL" id="CAK7220788.1"/>
    </source>
</evidence>